<dbReference type="InterPro" id="IPR025659">
    <property type="entry name" value="Tubby-like_C"/>
</dbReference>
<dbReference type="AlphaFoldDB" id="A0AA89L008"/>
<gene>
    <name evidence="1" type="ORF">FC90_GL001698</name>
</gene>
<accession>A0AA89L008</accession>
<reference evidence="1 2" key="1">
    <citation type="journal article" date="2015" name="Genome Announc.">
        <title>Expanding the biotechnology potential of lactobacilli through comparative genomics of 213 strains and associated genera.</title>
        <authorList>
            <person name="Sun Z."/>
            <person name="Harris H.M."/>
            <person name="McCann A."/>
            <person name="Guo C."/>
            <person name="Argimon S."/>
            <person name="Zhang W."/>
            <person name="Yang X."/>
            <person name="Jeffery I.B."/>
            <person name="Cooney J.C."/>
            <person name="Kagawa T.F."/>
            <person name="Liu W."/>
            <person name="Song Y."/>
            <person name="Salvetti E."/>
            <person name="Wrobel A."/>
            <person name="Rasinkangas P."/>
            <person name="Parkhill J."/>
            <person name="Rea M.C."/>
            <person name="O'Sullivan O."/>
            <person name="Ritari J."/>
            <person name="Douillard F.P."/>
            <person name="Paul Ross R."/>
            <person name="Yang R."/>
            <person name="Briner A.E."/>
            <person name="Felis G.E."/>
            <person name="de Vos W.M."/>
            <person name="Barrangou R."/>
            <person name="Klaenhammer T.R."/>
            <person name="Caufield P.W."/>
            <person name="Cui Y."/>
            <person name="Zhang H."/>
            <person name="O'Toole P.W."/>
        </authorList>
    </citation>
    <scope>NUCLEOTIDE SEQUENCE [LARGE SCALE GENOMIC DNA]</scope>
    <source>
        <strain evidence="1 2">DSM 20719</strain>
    </source>
</reference>
<dbReference type="RefSeq" id="WP_057908744.1">
    <property type="nucleotide sequence ID" value="NZ_AYZB01000058.1"/>
</dbReference>
<name>A0AA89L008_9LACO</name>
<dbReference type="SUPFAM" id="SSF54518">
    <property type="entry name" value="Tubby C-terminal domain-like"/>
    <property type="match status" value="1"/>
</dbReference>
<evidence type="ECO:0000313" key="1">
    <source>
        <dbReference type="EMBL" id="KRM21161.1"/>
    </source>
</evidence>
<evidence type="ECO:0000313" key="2">
    <source>
        <dbReference type="Proteomes" id="UP000050823"/>
    </source>
</evidence>
<comment type="caution">
    <text evidence="1">The sequence shown here is derived from an EMBL/GenBank/DDBJ whole genome shotgun (WGS) entry which is preliminary data.</text>
</comment>
<dbReference type="Proteomes" id="UP000050823">
    <property type="component" value="Unassembled WGS sequence"/>
</dbReference>
<proteinExistence type="predicted"/>
<organism evidence="1 2">
    <name type="scientific">Latilactobacillus graminis DSM 20719</name>
    <dbReference type="NCBI Taxonomy" id="1423752"/>
    <lineage>
        <taxon>Bacteria</taxon>
        <taxon>Bacillati</taxon>
        <taxon>Bacillota</taxon>
        <taxon>Bacilli</taxon>
        <taxon>Lactobacillales</taxon>
        <taxon>Lactobacillaceae</taxon>
        <taxon>Latilactobacillus</taxon>
    </lineage>
</organism>
<evidence type="ECO:0008006" key="3">
    <source>
        <dbReference type="Google" id="ProtNLM"/>
    </source>
</evidence>
<protein>
    <recommendedName>
        <fullName evidence="3">YxjI</fullName>
    </recommendedName>
</protein>
<dbReference type="EMBL" id="AYZB01000058">
    <property type="protein sequence ID" value="KRM21161.1"/>
    <property type="molecule type" value="Genomic_DNA"/>
</dbReference>
<sequence>MPIFYIKHQASSSRGVSTVIDDHQQPRYLLVGKRGLRHDVFSLYSLTGDLHGEIHQSTISPSPNFELYQNQARIGQLKKIWGVWHEFVYVKQLNWLIIGDLTQNQYRIIYHTQTIMQANSILASNGPAFQLTISQESDVVPCILIAAVLNHWAYNQPTALIRRVRPNLRFE</sequence>